<comment type="caution">
    <text evidence="2">The sequence shown here is derived from an EMBL/GenBank/DDBJ whole genome shotgun (WGS) entry which is preliminary data.</text>
</comment>
<feature type="chain" id="PRO_5045419690" evidence="1">
    <location>
        <begin position="24"/>
        <end position="580"/>
    </location>
</feature>
<dbReference type="RefSeq" id="WP_379811633.1">
    <property type="nucleotide sequence ID" value="NZ_JBHUPC010000013.1"/>
</dbReference>
<feature type="signal peptide" evidence="1">
    <location>
        <begin position="1"/>
        <end position="23"/>
    </location>
</feature>
<evidence type="ECO:0000256" key="1">
    <source>
        <dbReference type="SAM" id="SignalP"/>
    </source>
</evidence>
<dbReference type="Proteomes" id="UP001597534">
    <property type="component" value="Unassembled WGS sequence"/>
</dbReference>
<name>A0ABW5YLP0_9FLAO</name>
<organism evidence="2 3">
    <name type="scientific">Flavobacterium chuncheonense</name>
    <dbReference type="NCBI Taxonomy" id="2026653"/>
    <lineage>
        <taxon>Bacteria</taxon>
        <taxon>Pseudomonadati</taxon>
        <taxon>Bacteroidota</taxon>
        <taxon>Flavobacteriia</taxon>
        <taxon>Flavobacteriales</taxon>
        <taxon>Flavobacteriaceae</taxon>
        <taxon>Flavobacterium</taxon>
    </lineage>
</organism>
<keyword evidence="1" id="KW-0732">Signal</keyword>
<evidence type="ECO:0000313" key="2">
    <source>
        <dbReference type="EMBL" id="MFD2892012.1"/>
    </source>
</evidence>
<proteinExistence type="predicted"/>
<gene>
    <name evidence="2" type="ORF">ACFS5J_08320</name>
</gene>
<sequence length="580" mass="68962">MKNIISIIFFLFFTLLINHSANSQSDRLSKNYSSKDFEKNKVFDQTYNLWQYKNKLFPNKNDTLPHPYFVDDRNYKGIINYGIKFRSKDYRNFDFIENHYMYFLKIDFEKVLFNSKDSIIEIEGYVSGGWGDLVSGKKESSIENKIDVFLGRKEDTIKKLYYSRVVNEEFIEVTLNNQLVDQTTILDSFPAFYFENYSHFRTKESKRKRFFKIKGKITSNTLLAFGGRNCYAEIFDIGSMVFYPNKNKRKKIKNEKKPAYKTLIANNVLLSKKEEVKEVNYYTYTKEAENYIIKRQYAKAKEQYLALHKKYPILFARDLHNAIRCAVFSRDYENAFYWAEKIAKKGVSINYFNAKVLVPLKRNKQWDSFSEKYDSIYNEFQNNKNTKLKQEIEKLVNEDQADYGLANRKGPKILFETTERVTDKLIALLKNEGYPSEEKIGVYTKNDTILIQSPEFQVLIRHAIQQNPKNLDDLKSLLDIAIKNLEYDNERSANNILFNNSCFHIYKGNLYNSKSCGDNELMVGQMKFMFNNPYNFIIHNNNFIVTEYNKENPEEYDTFYKEQFNFIMKLTDDWEFYLNN</sequence>
<reference evidence="3" key="1">
    <citation type="journal article" date="2019" name="Int. J. Syst. Evol. Microbiol.">
        <title>The Global Catalogue of Microorganisms (GCM) 10K type strain sequencing project: providing services to taxonomists for standard genome sequencing and annotation.</title>
        <authorList>
            <consortium name="The Broad Institute Genomics Platform"/>
            <consortium name="The Broad Institute Genome Sequencing Center for Infectious Disease"/>
            <person name="Wu L."/>
            <person name="Ma J."/>
        </authorList>
    </citation>
    <scope>NUCLEOTIDE SEQUENCE [LARGE SCALE GENOMIC DNA]</scope>
    <source>
        <strain evidence="3">KCTC 22671</strain>
    </source>
</reference>
<keyword evidence="3" id="KW-1185">Reference proteome</keyword>
<accession>A0ABW5YLP0</accession>
<dbReference type="EMBL" id="JBHUPC010000013">
    <property type="protein sequence ID" value="MFD2892012.1"/>
    <property type="molecule type" value="Genomic_DNA"/>
</dbReference>
<protein>
    <submittedName>
        <fullName evidence="2">Uncharacterized protein</fullName>
    </submittedName>
</protein>
<evidence type="ECO:0000313" key="3">
    <source>
        <dbReference type="Proteomes" id="UP001597534"/>
    </source>
</evidence>